<organism evidence="3">
    <name type="scientific">Kitasatospora camelliae</name>
    <dbReference type="NCBI Taxonomy" id="3156397"/>
    <lineage>
        <taxon>Bacteria</taxon>
        <taxon>Bacillati</taxon>
        <taxon>Actinomycetota</taxon>
        <taxon>Actinomycetes</taxon>
        <taxon>Kitasatosporales</taxon>
        <taxon>Streptomycetaceae</taxon>
        <taxon>Kitasatospora</taxon>
    </lineage>
</organism>
<proteinExistence type="predicted"/>
<feature type="compositionally biased region" description="Pro residues" evidence="1">
    <location>
        <begin position="10"/>
        <end position="24"/>
    </location>
</feature>
<dbReference type="AlphaFoldDB" id="A0AAU8JRG3"/>
<name>A0AAU8JRG3_9ACTN</name>
<accession>A0AAU8JRG3</accession>
<sequence length="228" mass="23200">MPTVPDRPETPPAPNHVPPQPSGPPLTAHPQTASRRRVDLQGWGTMITAVVGVVTLGAGFAGGFFTQSQVGEARPQPTATVTVTVPGPTVTVAADAAAPGAGGAARPGASPTVNPLPSGVASSPSADAHRVLSASPDAGKGGSKAVLTGTGFTPGDVVRISFVVKDPELSPLADVKVRDLRDTMPDSTGAFSVEVLIPTDLDGYSTFNTYLRAKNSKAQSETVFDLTR</sequence>
<dbReference type="RefSeq" id="WP_354638420.1">
    <property type="nucleotide sequence ID" value="NZ_CP159872.1"/>
</dbReference>
<evidence type="ECO:0000256" key="1">
    <source>
        <dbReference type="SAM" id="MobiDB-lite"/>
    </source>
</evidence>
<reference evidence="3" key="1">
    <citation type="submission" date="2024-06" db="EMBL/GenBank/DDBJ databases">
        <title>The genome sequences of Kitasatospora sp. strain HUAS MG31.</title>
        <authorList>
            <person name="Mo P."/>
        </authorList>
    </citation>
    <scope>NUCLEOTIDE SEQUENCE</scope>
    <source>
        <strain evidence="3">HUAS MG31</strain>
    </source>
</reference>
<feature type="transmembrane region" description="Helical" evidence="2">
    <location>
        <begin position="43"/>
        <end position="65"/>
    </location>
</feature>
<protein>
    <submittedName>
        <fullName evidence="3">Uncharacterized protein</fullName>
    </submittedName>
</protein>
<evidence type="ECO:0000256" key="2">
    <source>
        <dbReference type="SAM" id="Phobius"/>
    </source>
</evidence>
<feature type="region of interest" description="Disordered" evidence="1">
    <location>
        <begin position="100"/>
        <end position="142"/>
    </location>
</feature>
<keyword evidence="2" id="KW-0812">Transmembrane</keyword>
<dbReference type="EMBL" id="CP159872">
    <property type="protein sequence ID" value="XCM78488.1"/>
    <property type="molecule type" value="Genomic_DNA"/>
</dbReference>
<keyword evidence="2" id="KW-1133">Transmembrane helix</keyword>
<feature type="region of interest" description="Disordered" evidence="1">
    <location>
        <begin position="1"/>
        <end position="35"/>
    </location>
</feature>
<gene>
    <name evidence="3" type="ORF">ABWK59_05890</name>
</gene>
<evidence type="ECO:0000313" key="3">
    <source>
        <dbReference type="EMBL" id="XCM78488.1"/>
    </source>
</evidence>
<keyword evidence="2" id="KW-0472">Membrane</keyword>
<dbReference type="KEGG" id="kcm:ABWK59_05890"/>